<feature type="transmembrane region" description="Helical" evidence="1">
    <location>
        <begin position="27"/>
        <end position="48"/>
    </location>
</feature>
<evidence type="ECO:0000256" key="1">
    <source>
        <dbReference type="SAM" id="Phobius"/>
    </source>
</evidence>
<comment type="caution">
    <text evidence="2">The sequence shown here is derived from an EMBL/GenBank/DDBJ whole genome shotgun (WGS) entry which is preliminary data.</text>
</comment>
<dbReference type="OrthoDB" id="545338at2759"/>
<evidence type="ECO:0000313" key="2">
    <source>
        <dbReference type="EMBL" id="PNH06573.1"/>
    </source>
</evidence>
<sequence length="67" mass="7522">MVQHAERHATRIMHTITPKQEGDAADVSLICISTLIFMWVAASMYRVYAFAFYASGQQTIGELLWGS</sequence>
<reference evidence="2 3" key="1">
    <citation type="journal article" date="2017" name="Mol. Biol. Evol.">
        <title>The 4-celled Tetrabaena socialis nuclear genome reveals the essential components for genetic control of cell number at the origin of multicellularity in the volvocine lineage.</title>
        <authorList>
            <person name="Featherston J."/>
            <person name="Arakaki Y."/>
            <person name="Hanschen E.R."/>
            <person name="Ferris P.J."/>
            <person name="Michod R.E."/>
            <person name="Olson B.J.S.C."/>
            <person name="Nozaki H."/>
            <person name="Durand P.M."/>
        </authorList>
    </citation>
    <scope>NUCLEOTIDE SEQUENCE [LARGE SCALE GENOMIC DNA]</scope>
    <source>
        <strain evidence="2 3">NIES-571</strain>
    </source>
</reference>
<keyword evidence="3" id="KW-1185">Reference proteome</keyword>
<protein>
    <submittedName>
        <fullName evidence="2">Uncharacterized protein</fullName>
    </submittedName>
</protein>
<dbReference type="Proteomes" id="UP000236333">
    <property type="component" value="Unassembled WGS sequence"/>
</dbReference>
<evidence type="ECO:0000313" key="3">
    <source>
        <dbReference type="Proteomes" id="UP000236333"/>
    </source>
</evidence>
<accession>A0A2J8A233</accession>
<keyword evidence="1" id="KW-0472">Membrane</keyword>
<organism evidence="2 3">
    <name type="scientific">Tetrabaena socialis</name>
    <dbReference type="NCBI Taxonomy" id="47790"/>
    <lineage>
        <taxon>Eukaryota</taxon>
        <taxon>Viridiplantae</taxon>
        <taxon>Chlorophyta</taxon>
        <taxon>core chlorophytes</taxon>
        <taxon>Chlorophyceae</taxon>
        <taxon>CS clade</taxon>
        <taxon>Chlamydomonadales</taxon>
        <taxon>Tetrabaenaceae</taxon>
        <taxon>Tetrabaena</taxon>
    </lineage>
</organism>
<keyword evidence="1" id="KW-1133">Transmembrane helix</keyword>
<dbReference type="EMBL" id="PGGS01000227">
    <property type="protein sequence ID" value="PNH06573.1"/>
    <property type="molecule type" value="Genomic_DNA"/>
</dbReference>
<keyword evidence="1" id="KW-0812">Transmembrane</keyword>
<gene>
    <name evidence="2" type="ORF">TSOC_007013</name>
</gene>
<dbReference type="AlphaFoldDB" id="A0A2J8A233"/>
<name>A0A2J8A233_9CHLO</name>
<proteinExistence type="predicted"/>